<evidence type="ECO:0000313" key="1">
    <source>
        <dbReference type="EMBL" id="MDQ0904386.1"/>
    </source>
</evidence>
<name>A0AAW8F2T3_9ACTN</name>
<dbReference type="RefSeq" id="WP_306971977.1">
    <property type="nucleotide sequence ID" value="NZ_JAUSZV010000002.1"/>
</dbReference>
<organism evidence="1 2">
    <name type="scientific">Streptomyces canus</name>
    <dbReference type="NCBI Taxonomy" id="58343"/>
    <lineage>
        <taxon>Bacteria</taxon>
        <taxon>Bacillati</taxon>
        <taxon>Actinomycetota</taxon>
        <taxon>Actinomycetes</taxon>
        <taxon>Kitasatosporales</taxon>
        <taxon>Streptomycetaceae</taxon>
        <taxon>Streptomyces</taxon>
        <taxon>Streptomyces aurantiacus group</taxon>
    </lineage>
</organism>
<dbReference type="EMBL" id="JAUSZV010000002">
    <property type="protein sequence ID" value="MDQ0904386.1"/>
    <property type="molecule type" value="Genomic_DNA"/>
</dbReference>
<sequence>MDNDLLYVDYAMPELSEPRLALFTLSEAHELLHVLHHFGAADHDWGAQARRFAAELAARVPSQEE</sequence>
<protein>
    <submittedName>
        <fullName evidence="1">Uncharacterized protein</fullName>
    </submittedName>
</protein>
<accession>A0AAW8F2T3</accession>
<dbReference type="Proteomes" id="UP001234216">
    <property type="component" value="Unassembled WGS sequence"/>
</dbReference>
<proteinExistence type="predicted"/>
<reference evidence="1" key="1">
    <citation type="submission" date="2023-07" db="EMBL/GenBank/DDBJ databases">
        <title>Comparative genomics of wheat-associated soil bacteria to identify genetic determinants of phenazine resistance.</title>
        <authorList>
            <person name="Mouncey N."/>
        </authorList>
    </citation>
    <scope>NUCLEOTIDE SEQUENCE</scope>
    <source>
        <strain evidence="1">V4I22</strain>
    </source>
</reference>
<gene>
    <name evidence="1" type="ORF">QFZ22_000371</name>
</gene>
<comment type="caution">
    <text evidence="1">The sequence shown here is derived from an EMBL/GenBank/DDBJ whole genome shotgun (WGS) entry which is preliminary data.</text>
</comment>
<evidence type="ECO:0000313" key="2">
    <source>
        <dbReference type="Proteomes" id="UP001234216"/>
    </source>
</evidence>
<dbReference type="AlphaFoldDB" id="A0AAW8F2T3"/>